<accession>A0ABV5XUV3</accession>
<dbReference type="Pfam" id="PF01547">
    <property type="entry name" value="SBP_bac_1"/>
    <property type="match status" value="1"/>
</dbReference>
<dbReference type="SUPFAM" id="SSF53850">
    <property type="entry name" value="Periplasmic binding protein-like II"/>
    <property type="match status" value="1"/>
</dbReference>
<dbReference type="RefSeq" id="WP_234753527.1">
    <property type="nucleotide sequence ID" value="NZ_BAAAWN010000001.1"/>
</dbReference>
<feature type="chain" id="PRO_5045848061" evidence="4">
    <location>
        <begin position="21"/>
        <end position="419"/>
    </location>
</feature>
<comment type="similarity">
    <text evidence="1">Belongs to the bacterial solute-binding protein 1 family.</text>
</comment>
<feature type="signal peptide" evidence="4">
    <location>
        <begin position="1"/>
        <end position="20"/>
    </location>
</feature>
<gene>
    <name evidence="5" type="ORF">ACFFP1_00420</name>
</gene>
<keyword evidence="3 4" id="KW-0732">Signal</keyword>
<organism evidence="5 6">
    <name type="scientific">Arthrobacter ramosus</name>
    <dbReference type="NCBI Taxonomy" id="1672"/>
    <lineage>
        <taxon>Bacteria</taxon>
        <taxon>Bacillati</taxon>
        <taxon>Actinomycetota</taxon>
        <taxon>Actinomycetes</taxon>
        <taxon>Micrococcales</taxon>
        <taxon>Micrococcaceae</taxon>
        <taxon>Arthrobacter</taxon>
    </lineage>
</organism>
<dbReference type="PANTHER" id="PTHR30061:SF50">
    <property type="entry name" value="MALTOSE_MALTODEXTRIN-BINDING PERIPLASMIC PROTEIN"/>
    <property type="match status" value="1"/>
</dbReference>
<evidence type="ECO:0000256" key="4">
    <source>
        <dbReference type="SAM" id="SignalP"/>
    </source>
</evidence>
<dbReference type="Gene3D" id="3.40.190.10">
    <property type="entry name" value="Periplasmic binding protein-like II"/>
    <property type="match status" value="1"/>
</dbReference>
<evidence type="ECO:0000313" key="6">
    <source>
        <dbReference type="Proteomes" id="UP001589702"/>
    </source>
</evidence>
<protein>
    <submittedName>
        <fullName evidence="5">ABC transporter substrate-binding protein</fullName>
    </submittedName>
</protein>
<evidence type="ECO:0000256" key="2">
    <source>
        <dbReference type="ARBA" id="ARBA00022448"/>
    </source>
</evidence>
<dbReference type="InterPro" id="IPR006059">
    <property type="entry name" value="SBP"/>
</dbReference>
<proteinExistence type="inferred from homology"/>
<evidence type="ECO:0000256" key="3">
    <source>
        <dbReference type="ARBA" id="ARBA00022729"/>
    </source>
</evidence>
<dbReference type="PROSITE" id="PS51257">
    <property type="entry name" value="PROKAR_LIPOPROTEIN"/>
    <property type="match status" value="1"/>
</dbReference>
<name>A0ABV5XUV3_ARTRM</name>
<dbReference type="Proteomes" id="UP001589702">
    <property type="component" value="Unassembled WGS sequence"/>
</dbReference>
<dbReference type="PANTHER" id="PTHR30061">
    <property type="entry name" value="MALTOSE-BINDING PERIPLASMIC PROTEIN"/>
    <property type="match status" value="1"/>
</dbReference>
<sequence length="419" mass="44325">MSRNLPAGRTVSAIAFSAVAALTLAGCGSSGAAASGPGASSAASAMYTWISNENDRSQWQSFIDAAKKTDPGFNLTLEGPSFPDYWTKVKTREASPGAPCIITTQGARAQELKDLLAPLDDLAKKNNIDPSKYNQAMIQGMTVDGKLRAIPYDAAPFVLYYNKDLFQAAGLKYPTENYTRAQFISDAKALTKNGVYGLSLPPQFVNGPAPALAFADGHYPVKDGNLDITNPDFVKDVQFTFDLVNKEHVAQAPQASDVVDVSQQQFMSGQAAMTFGGPWMYQTFTTKTKGTVGVAVIPSTSGNPISMIQGSGFGIAASCQDKEAAFANIMKITTADVIGAVGAGHGNVPTLQAAMKAWAGTKPAADVSTIETLLKNGKPLQTTKNWNQVETLFTQYSVEGFRGTKSAETILNSVANSAK</sequence>
<comment type="caution">
    <text evidence="5">The sequence shown here is derived from an EMBL/GenBank/DDBJ whole genome shotgun (WGS) entry which is preliminary data.</text>
</comment>
<reference evidence="5 6" key="1">
    <citation type="submission" date="2024-09" db="EMBL/GenBank/DDBJ databases">
        <authorList>
            <person name="Sun Q."/>
            <person name="Mori K."/>
        </authorList>
    </citation>
    <scope>NUCLEOTIDE SEQUENCE [LARGE SCALE GENOMIC DNA]</scope>
    <source>
        <strain evidence="5 6">JCM 1334</strain>
    </source>
</reference>
<keyword evidence="2" id="KW-0813">Transport</keyword>
<dbReference type="EMBL" id="JBHMBC010000002">
    <property type="protein sequence ID" value="MFB9817960.1"/>
    <property type="molecule type" value="Genomic_DNA"/>
</dbReference>
<dbReference type="CDD" id="cd13585">
    <property type="entry name" value="PBP2_TMBP_like"/>
    <property type="match status" value="1"/>
</dbReference>
<evidence type="ECO:0000313" key="5">
    <source>
        <dbReference type="EMBL" id="MFB9817960.1"/>
    </source>
</evidence>
<keyword evidence="6" id="KW-1185">Reference proteome</keyword>
<evidence type="ECO:0000256" key="1">
    <source>
        <dbReference type="ARBA" id="ARBA00008520"/>
    </source>
</evidence>